<feature type="transmembrane region" description="Helical" evidence="2">
    <location>
        <begin position="41"/>
        <end position="58"/>
    </location>
</feature>
<feature type="non-terminal residue" evidence="3">
    <location>
        <position position="1"/>
    </location>
</feature>
<accession>A0AA89B0P5</accession>
<feature type="transmembrane region" description="Helical" evidence="2">
    <location>
        <begin position="102"/>
        <end position="122"/>
    </location>
</feature>
<comment type="caution">
    <text evidence="3">The sequence shown here is derived from an EMBL/GenBank/DDBJ whole genome shotgun (WGS) entry which is preliminary data.</text>
</comment>
<feature type="transmembrane region" description="Helical" evidence="2">
    <location>
        <begin position="70"/>
        <end position="96"/>
    </location>
</feature>
<evidence type="ECO:0000256" key="1">
    <source>
        <dbReference type="ARBA" id="ARBA00010199"/>
    </source>
</evidence>
<proteinExistence type="inferred from homology"/>
<dbReference type="GO" id="GO:0016020">
    <property type="term" value="C:membrane"/>
    <property type="evidence" value="ECO:0007669"/>
    <property type="project" value="InterPro"/>
</dbReference>
<dbReference type="GO" id="GO:0015297">
    <property type="term" value="F:antiporter activity"/>
    <property type="evidence" value="ECO:0007669"/>
    <property type="project" value="InterPro"/>
</dbReference>
<keyword evidence="4" id="KW-1185">Reference proteome</keyword>
<keyword evidence="2" id="KW-0812">Transmembrane</keyword>
<gene>
    <name evidence="3" type="ORF">RJ639_047875</name>
</gene>
<dbReference type="EMBL" id="JAVXUP010000797">
    <property type="protein sequence ID" value="KAK3020747.1"/>
    <property type="molecule type" value="Genomic_DNA"/>
</dbReference>
<sequence>MVGLHAQRAALVLLPCSPSYHMGKYEDYSDIHPDPNISEEAGIYACFMIPSIFTYALLQCLVTFLQAQRIVFPMVITSGTTALLHVVVCWCLVFKSPLKSRGAALASSLSYWINVLLLLAYVKFFSSCKRTWNDFLREAFHN</sequence>
<dbReference type="Pfam" id="PF01554">
    <property type="entry name" value="MatE"/>
    <property type="match status" value="1"/>
</dbReference>
<dbReference type="GO" id="GO:0042910">
    <property type="term" value="F:xenobiotic transmembrane transporter activity"/>
    <property type="evidence" value="ECO:0007669"/>
    <property type="project" value="InterPro"/>
</dbReference>
<organism evidence="3 4">
    <name type="scientific">Escallonia herrerae</name>
    <dbReference type="NCBI Taxonomy" id="1293975"/>
    <lineage>
        <taxon>Eukaryota</taxon>
        <taxon>Viridiplantae</taxon>
        <taxon>Streptophyta</taxon>
        <taxon>Embryophyta</taxon>
        <taxon>Tracheophyta</taxon>
        <taxon>Spermatophyta</taxon>
        <taxon>Magnoliopsida</taxon>
        <taxon>eudicotyledons</taxon>
        <taxon>Gunneridae</taxon>
        <taxon>Pentapetalae</taxon>
        <taxon>asterids</taxon>
        <taxon>campanulids</taxon>
        <taxon>Escalloniales</taxon>
        <taxon>Escalloniaceae</taxon>
        <taxon>Escallonia</taxon>
    </lineage>
</organism>
<name>A0AA89B0P5_9ASTE</name>
<keyword evidence="2" id="KW-0472">Membrane</keyword>
<evidence type="ECO:0000313" key="4">
    <source>
        <dbReference type="Proteomes" id="UP001188597"/>
    </source>
</evidence>
<dbReference type="AlphaFoldDB" id="A0AA89B0P5"/>
<evidence type="ECO:0000313" key="3">
    <source>
        <dbReference type="EMBL" id="KAK3020747.1"/>
    </source>
</evidence>
<comment type="similarity">
    <text evidence="1">Belongs to the multi antimicrobial extrusion (MATE) (TC 2.A.66.1) family.</text>
</comment>
<dbReference type="PANTHER" id="PTHR11206">
    <property type="entry name" value="MULTIDRUG RESISTANCE PROTEIN"/>
    <property type="match status" value="1"/>
</dbReference>
<evidence type="ECO:0000256" key="2">
    <source>
        <dbReference type="SAM" id="Phobius"/>
    </source>
</evidence>
<dbReference type="InterPro" id="IPR002528">
    <property type="entry name" value="MATE_fam"/>
</dbReference>
<dbReference type="Proteomes" id="UP001188597">
    <property type="component" value="Unassembled WGS sequence"/>
</dbReference>
<reference evidence="3" key="1">
    <citation type="submission" date="2022-12" db="EMBL/GenBank/DDBJ databases">
        <title>Draft genome assemblies for two species of Escallonia (Escalloniales).</title>
        <authorList>
            <person name="Chanderbali A."/>
            <person name="Dervinis C."/>
            <person name="Anghel I."/>
            <person name="Soltis D."/>
            <person name="Soltis P."/>
            <person name="Zapata F."/>
        </authorList>
    </citation>
    <scope>NUCLEOTIDE SEQUENCE</scope>
    <source>
        <strain evidence="3">UCBG64.0493</strain>
        <tissue evidence="3">Leaf</tissue>
    </source>
</reference>
<protein>
    <submittedName>
        <fullName evidence="3">Uncharacterized protein</fullName>
    </submittedName>
</protein>
<keyword evidence="2" id="KW-1133">Transmembrane helix</keyword>